<dbReference type="Proteomes" id="UP000502035">
    <property type="component" value="Chromosome"/>
</dbReference>
<keyword evidence="3 6" id="KW-0812">Transmembrane</keyword>
<keyword evidence="5 6" id="KW-0472">Membrane</keyword>
<dbReference type="GO" id="GO:0005886">
    <property type="term" value="C:plasma membrane"/>
    <property type="evidence" value="ECO:0007669"/>
    <property type="project" value="UniProtKB-SubCell"/>
</dbReference>
<dbReference type="EMBL" id="CP049866">
    <property type="protein sequence ID" value="QIK76210.1"/>
    <property type="molecule type" value="Genomic_DNA"/>
</dbReference>
<dbReference type="Gene3D" id="1.20.1720.10">
    <property type="entry name" value="Multidrug resistance protein D"/>
    <property type="match status" value="1"/>
</dbReference>
<dbReference type="InterPro" id="IPR011701">
    <property type="entry name" value="MFS"/>
</dbReference>
<evidence type="ECO:0000256" key="6">
    <source>
        <dbReference type="SAM" id="Phobius"/>
    </source>
</evidence>
<dbReference type="Gene3D" id="2.60.40.1120">
    <property type="entry name" value="Carboxypeptidase-like, regulatory domain"/>
    <property type="match status" value="1"/>
</dbReference>
<dbReference type="PANTHER" id="PTHR42718">
    <property type="entry name" value="MAJOR FACILITATOR SUPERFAMILY MULTIDRUG TRANSPORTER MFSC"/>
    <property type="match status" value="1"/>
</dbReference>
<reference evidence="8 9" key="1">
    <citation type="submission" date="2020-03" db="EMBL/GenBank/DDBJ databases">
        <title>Nocardioides sp. nov., isolated from fish.</title>
        <authorList>
            <person name="Hyun D.-W."/>
            <person name="Bae J.-W."/>
        </authorList>
    </citation>
    <scope>NUCLEOTIDE SEQUENCE [LARGE SCALE GENOMIC DNA]</scope>
    <source>
        <strain evidence="8 9">HDW12A</strain>
    </source>
</reference>
<feature type="transmembrane region" description="Helical" evidence="6">
    <location>
        <begin position="510"/>
        <end position="531"/>
    </location>
</feature>
<feature type="transmembrane region" description="Helical" evidence="6">
    <location>
        <begin position="123"/>
        <end position="142"/>
    </location>
</feature>
<sequence>MTRRVVPWCSWHSFVRGPTIASVTPLTLRCQWHDLRPFLPSPALLLPAAPDGLVRGLSSPHASPRAVRPVTATALAVEPERSSRSGAIVLVLALCGTAVSLMQTLVVPLLTDFPRLLDTTPDNAAWLVTVTLLTSAVATPILSRLADMHGKRRMIVVSLVALLAGSLLGALSDSLAVLIVARMLQGFAPALIPIGISTMRDELPPEKIGGAVALMSATLGIGGAVGLPLSGVIYEAFGWQAVFWGSVVMSLVMLALVLTVVPESGVRTPSRFDWLGAILMSIALTALLLGISKGGVWGWTSQWTLLSFTLAVLFFALWAPWELRTGAPLVDLRTSTRRPVLLTNIASLLAGFAMFTNLLVATQQLQIPVSTGVGFGLGVTEAGLAMLPGGVLMVLMAPVSASITRRFGARITLIAGLCITGFGYVVRVLLDGSLIQLMVGVSVVSIGIAVSFAAMPVLIMQSVPISETAAANGLNTVVRSIGTSTCSATVAAVLTAGIVAGGAYPSEAALHSMSWIAAVAAFAGAAVGFLIPARVAPVLAAGPPVAGERAPVARGDAVRRADVGTEVVVRGRVQRPDGKPARLAVVSVLDRRGRQADWARADNDGRWSVVLPGAEEYLVICSAEGWAARSELRHLSAETTTVLRLDERLTVAGVVSRGGWPIDDALVVLTDASGESAGATRTDEEGHYELGLPPLGRYVLTALDPSTGFAQSEDVVISAQRRRFNLVLPELLEPTDAPPTT</sequence>
<feature type="transmembrane region" description="Helical" evidence="6">
    <location>
        <begin position="272"/>
        <end position="291"/>
    </location>
</feature>
<feature type="transmembrane region" description="Helical" evidence="6">
    <location>
        <begin position="481"/>
        <end position="504"/>
    </location>
</feature>
<dbReference type="InterPro" id="IPR036259">
    <property type="entry name" value="MFS_trans_sf"/>
</dbReference>
<dbReference type="GO" id="GO:0022857">
    <property type="term" value="F:transmembrane transporter activity"/>
    <property type="evidence" value="ECO:0007669"/>
    <property type="project" value="InterPro"/>
</dbReference>
<accession>A0A6G7YHF9</accession>
<feature type="transmembrane region" description="Helical" evidence="6">
    <location>
        <begin position="208"/>
        <end position="229"/>
    </location>
</feature>
<feature type="transmembrane region" description="Helical" evidence="6">
    <location>
        <begin position="87"/>
        <end position="111"/>
    </location>
</feature>
<feature type="domain" description="Major facilitator superfamily (MFS) profile" evidence="7">
    <location>
        <begin position="88"/>
        <end position="536"/>
    </location>
</feature>
<evidence type="ECO:0000256" key="2">
    <source>
        <dbReference type="ARBA" id="ARBA00022448"/>
    </source>
</evidence>
<dbReference type="InterPro" id="IPR020846">
    <property type="entry name" value="MFS_dom"/>
</dbReference>
<evidence type="ECO:0000259" key="7">
    <source>
        <dbReference type="PROSITE" id="PS50850"/>
    </source>
</evidence>
<comment type="subcellular location">
    <subcellularLocation>
        <location evidence="1">Cell membrane</location>
        <topology evidence="1">Multi-pass membrane protein</topology>
    </subcellularLocation>
</comment>
<dbReference type="Pfam" id="PF13620">
    <property type="entry name" value="CarboxypepD_reg"/>
    <property type="match status" value="1"/>
</dbReference>
<keyword evidence="2" id="KW-0813">Transport</keyword>
<feature type="transmembrane region" description="Helical" evidence="6">
    <location>
        <begin position="435"/>
        <end position="460"/>
    </location>
</feature>
<gene>
    <name evidence="8" type="ORF">G7071_12990</name>
</gene>
<feature type="transmembrane region" description="Helical" evidence="6">
    <location>
        <begin position="373"/>
        <end position="395"/>
    </location>
</feature>
<dbReference type="Pfam" id="PF07690">
    <property type="entry name" value="MFS_1"/>
    <property type="match status" value="1"/>
</dbReference>
<protein>
    <submittedName>
        <fullName evidence="8">MFS transporter</fullName>
    </submittedName>
</protein>
<feature type="transmembrane region" description="Helical" evidence="6">
    <location>
        <begin position="154"/>
        <end position="171"/>
    </location>
</feature>
<feature type="transmembrane region" description="Helical" evidence="6">
    <location>
        <begin position="241"/>
        <end position="260"/>
    </location>
</feature>
<organism evidence="8 9">
    <name type="scientific">Nocardioides piscis</name>
    <dbReference type="NCBI Taxonomy" id="2714938"/>
    <lineage>
        <taxon>Bacteria</taxon>
        <taxon>Bacillati</taxon>
        <taxon>Actinomycetota</taxon>
        <taxon>Actinomycetes</taxon>
        <taxon>Propionibacteriales</taxon>
        <taxon>Nocardioidaceae</taxon>
        <taxon>Nocardioides</taxon>
    </lineage>
</organism>
<feature type="transmembrane region" description="Helical" evidence="6">
    <location>
        <begin position="303"/>
        <end position="321"/>
    </location>
</feature>
<evidence type="ECO:0000256" key="4">
    <source>
        <dbReference type="ARBA" id="ARBA00022989"/>
    </source>
</evidence>
<dbReference type="SUPFAM" id="SSF49478">
    <property type="entry name" value="Cna protein B-type domain"/>
    <property type="match status" value="1"/>
</dbReference>
<evidence type="ECO:0000313" key="9">
    <source>
        <dbReference type="Proteomes" id="UP000502035"/>
    </source>
</evidence>
<name>A0A6G7YHF9_9ACTN</name>
<evidence type="ECO:0000256" key="5">
    <source>
        <dbReference type="ARBA" id="ARBA00023136"/>
    </source>
</evidence>
<dbReference type="PROSITE" id="PS50850">
    <property type="entry name" value="MFS"/>
    <property type="match status" value="1"/>
</dbReference>
<dbReference type="Gene3D" id="1.20.1250.20">
    <property type="entry name" value="MFS general substrate transporter like domains"/>
    <property type="match status" value="1"/>
</dbReference>
<dbReference type="KEGG" id="npi:G7071_12990"/>
<feature type="transmembrane region" description="Helical" evidence="6">
    <location>
        <begin position="407"/>
        <end position="429"/>
    </location>
</feature>
<keyword evidence="9" id="KW-1185">Reference proteome</keyword>
<dbReference type="PANTHER" id="PTHR42718:SF9">
    <property type="entry name" value="MAJOR FACILITATOR SUPERFAMILY MULTIDRUG TRANSPORTER MFSC"/>
    <property type="match status" value="1"/>
</dbReference>
<dbReference type="AlphaFoldDB" id="A0A6G7YHF9"/>
<evidence type="ECO:0000256" key="3">
    <source>
        <dbReference type="ARBA" id="ARBA00022692"/>
    </source>
</evidence>
<keyword evidence="4 6" id="KW-1133">Transmembrane helix</keyword>
<proteinExistence type="predicted"/>
<dbReference type="CDD" id="cd17504">
    <property type="entry name" value="MFS_MMR_MDR_like"/>
    <property type="match status" value="1"/>
</dbReference>
<evidence type="ECO:0000256" key="1">
    <source>
        <dbReference type="ARBA" id="ARBA00004651"/>
    </source>
</evidence>
<dbReference type="SUPFAM" id="SSF103473">
    <property type="entry name" value="MFS general substrate transporter"/>
    <property type="match status" value="1"/>
</dbReference>
<evidence type="ECO:0000313" key="8">
    <source>
        <dbReference type="EMBL" id="QIK76210.1"/>
    </source>
</evidence>
<feature type="transmembrane region" description="Helical" evidence="6">
    <location>
        <begin position="341"/>
        <end position="361"/>
    </location>
</feature>